<protein>
    <submittedName>
        <fullName evidence="1">Uncharacterized protein</fullName>
    </submittedName>
</protein>
<evidence type="ECO:0000313" key="2">
    <source>
        <dbReference type="Proteomes" id="UP000306416"/>
    </source>
</evidence>
<gene>
    <name evidence="1" type="ORF">E4633_13965</name>
</gene>
<dbReference type="EMBL" id="SRSC01000003">
    <property type="protein sequence ID" value="TGU71429.1"/>
    <property type="molecule type" value="Genomic_DNA"/>
</dbReference>
<comment type="caution">
    <text evidence="1">The sequence shown here is derived from an EMBL/GenBank/DDBJ whole genome shotgun (WGS) entry which is preliminary data.</text>
</comment>
<dbReference type="RefSeq" id="WP_135871019.1">
    <property type="nucleotide sequence ID" value="NZ_SRSC01000003.1"/>
</dbReference>
<dbReference type="AlphaFoldDB" id="A0A4S1CDE5"/>
<accession>A0A4S1CDE5</accession>
<evidence type="ECO:0000313" key="1">
    <source>
        <dbReference type="EMBL" id="TGU71429.1"/>
    </source>
</evidence>
<organism evidence="1 2">
    <name type="scientific">Geomonas terrae</name>
    <dbReference type="NCBI Taxonomy" id="2562681"/>
    <lineage>
        <taxon>Bacteria</taxon>
        <taxon>Pseudomonadati</taxon>
        <taxon>Thermodesulfobacteriota</taxon>
        <taxon>Desulfuromonadia</taxon>
        <taxon>Geobacterales</taxon>
        <taxon>Geobacteraceae</taxon>
        <taxon>Geomonas</taxon>
    </lineage>
</organism>
<dbReference type="Proteomes" id="UP000306416">
    <property type="component" value="Unassembled WGS sequence"/>
</dbReference>
<proteinExistence type="predicted"/>
<name>A0A4S1CDE5_9BACT</name>
<reference evidence="1 2" key="1">
    <citation type="submission" date="2019-04" db="EMBL/GenBank/DDBJ databases">
        <title>Geobacter oryzae sp. nov., ferric-reducing bacteria isolated from paddy soil.</title>
        <authorList>
            <person name="Xu Z."/>
            <person name="Masuda Y."/>
            <person name="Itoh H."/>
            <person name="Senoo K."/>
        </authorList>
    </citation>
    <scope>NUCLEOTIDE SEQUENCE [LARGE SCALE GENOMIC DNA]</scope>
    <source>
        <strain evidence="1 2">Red111</strain>
    </source>
</reference>
<keyword evidence="2" id="KW-1185">Reference proteome</keyword>
<sequence length="71" mass="8477">MKNKRGLPRLFSFFVAKTFFPEKQNGLPRFKIVFLKDKRGFPRLFSFFIAKTFFTEKQNELPRFEIVLGAI</sequence>